<evidence type="ECO:0008006" key="3">
    <source>
        <dbReference type="Google" id="ProtNLM"/>
    </source>
</evidence>
<dbReference type="STRING" id="88036.D8SW38"/>
<dbReference type="Proteomes" id="UP000001514">
    <property type="component" value="Unassembled WGS sequence"/>
</dbReference>
<name>D8SW38_SELML</name>
<organism evidence="2">
    <name type="scientific">Selaginella moellendorffii</name>
    <name type="common">Spikemoss</name>
    <dbReference type="NCBI Taxonomy" id="88036"/>
    <lineage>
        <taxon>Eukaryota</taxon>
        <taxon>Viridiplantae</taxon>
        <taxon>Streptophyta</taxon>
        <taxon>Embryophyta</taxon>
        <taxon>Tracheophyta</taxon>
        <taxon>Lycopodiopsida</taxon>
        <taxon>Selaginellales</taxon>
        <taxon>Selaginellaceae</taxon>
        <taxon>Selaginella</taxon>
    </lineage>
</organism>
<dbReference type="eggNOG" id="ENOG502QUI9">
    <property type="taxonomic scope" value="Eukaryota"/>
</dbReference>
<protein>
    <recommendedName>
        <fullName evidence="3">DUF1517 domain-containing protein</fullName>
    </recommendedName>
</protein>
<evidence type="ECO:0000313" key="2">
    <source>
        <dbReference type="Proteomes" id="UP000001514"/>
    </source>
</evidence>
<dbReference type="KEGG" id="smo:SELMODRAFT_126374"/>
<dbReference type="InterPro" id="IPR010903">
    <property type="entry name" value="DUF1517"/>
</dbReference>
<dbReference type="OrthoDB" id="542507at2759"/>
<dbReference type="Pfam" id="PF07466">
    <property type="entry name" value="DUF1517"/>
    <property type="match status" value="1"/>
</dbReference>
<gene>
    <name evidence="1" type="ORF">SELMODRAFT_126374</name>
</gene>
<keyword evidence="2" id="KW-1185">Reference proteome</keyword>
<dbReference type="HOGENOM" id="CLU_047333_4_1_1"/>
<dbReference type="EMBL" id="GL377647">
    <property type="protein sequence ID" value="EFJ11425.1"/>
    <property type="molecule type" value="Genomic_DNA"/>
</dbReference>
<feature type="non-terminal residue" evidence="1">
    <location>
        <position position="1"/>
    </location>
</feature>
<dbReference type="OMA" id="HWTIGSA"/>
<dbReference type="InterPro" id="IPR053023">
    <property type="entry name" value="FLAP_modulator"/>
</dbReference>
<dbReference type="InParanoid" id="D8SW38"/>
<dbReference type="AlphaFoldDB" id="D8SW38"/>
<evidence type="ECO:0000313" key="1">
    <source>
        <dbReference type="EMBL" id="EFJ11425.1"/>
    </source>
</evidence>
<sequence>LQVGLLGMARSLQRELEQLANRADTSNPSGLHYILTETVLSLMRHPDFCISGTSSSEVKRSVEAGEARFNELSLEERGKFVEETLVSVDSIRKRTSPRSFSGKTFNNEYIVVTVLVAVQGSHKLPTVNSNADLKAALSKLGSIPVQQLLAVEVLWTPQDENDALTENELLRDYPLLRPL</sequence>
<proteinExistence type="predicted"/>
<reference evidence="1 2" key="1">
    <citation type="journal article" date="2011" name="Science">
        <title>The Selaginella genome identifies genetic changes associated with the evolution of vascular plants.</title>
        <authorList>
            <person name="Banks J.A."/>
            <person name="Nishiyama T."/>
            <person name="Hasebe M."/>
            <person name="Bowman J.L."/>
            <person name="Gribskov M."/>
            <person name="dePamphilis C."/>
            <person name="Albert V.A."/>
            <person name="Aono N."/>
            <person name="Aoyama T."/>
            <person name="Ambrose B.A."/>
            <person name="Ashton N.W."/>
            <person name="Axtell M.J."/>
            <person name="Barker E."/>
            <person name="Barker M.S."/>
            <person name="Bennetzen J.L."/>
            <person name="Bonawitz N.D."/>
            <person name="Chapple C."/>
            <person name="Cheng C."/>
            <person name="Correa L.G."/>
            <person name="Dacre M."/>
            <person name="DeBarry J."/>
            <person name="Dreyer I."/>
            <person name="Elias M."/>
            <person name="Engstrom E.M."/>
            <person name="Estelle M."/>
            <person name="Feng L."/>
            <person name="Finet C."/>
            <person name="Floyd S.K."/>
            <person name="Frommer W.B."/>
            <person name="Fujita T."/>
            <person name="Gramzow L."/>
            <person name="Gutensohn M."/>
            <person name="Harholt J."/>
            <person name="Hattori M."/>
            <person name="Heyl A."/>
            <person name="Hirai T."/>
            <person name="Hiwatashi Y."/>
            <person name="Ishikawa M."/>
            <person name="Iwata M."/>
            <person name="Karol K.G."/>
            <person name="Koehler B."/>
            <person name="Kolukisaoglu U."/>
            <person name="Kubo M."/>
            <person name="Kurata T."/>
            <person name="Lalonde S."/>
            <person name="Li K."/>
            <person name="Li Y."/>
            <person name="Litt A."/>
            <person name="Lyons E."/>
            <person name="Manning G."/>
            <person name="Maruyama T."/>
            <person name="Michael T.P."/>
            <person name="Mikami K."/>
            <person name="Miyazaki S."/>
            <person name="Morinaga S."/>
            <person name="Murata T."/>
            <person name="Mueller-Roeber B."/>
            <person name="Nelson D.R."/>
            <person name="Obara M."/>
            <person name="Oguri Y."/>
            <person name="Olmstead R.G."/>
            <person name="Onodera N."/>
            <person name="Petersen B.L."/>
            <person name="Pils B."/>
            <person name="Prigge M."/>
            <person name="Rensing S.A."/>
            <person name="Riano-Pachon D.M."/>
            <person name="Roberts A.W."/>
            <person name="Sato Y."/>
            <person name="Scheller H.V."/>
            <person name="Schulz B."/>
            <person name="Schulz C."/>
            <person name="Shakirov E.V."/>
            <person name="Shibagaki N."/>
            <person name="Shinohara N."/>
            <person name="Shippen D.E."/>
            <person name="Soerensen I."/>
            <person name="Sotooka R."/>
            <person name="Sugimoto N."/>
            <person name="Sugita M."/>
            <person name="Sumikawa N."/>
            <person name="Tanurdzic M."/>
            <person name="Theissen G."/>
            <person name="Ulvskov P."/>
            <person name="Wakazuki S."/>
            <person name="Weng J.K."/>
            <person name="Willats W.W."/>
            <person name="Wipf D."/>
            <person name="Wolf P.G."/>
            <person name="Yang L."/>
            <person name="Zimmer A.D."/>
            <person name="Zhu Q."/>
            <person name="Mitros T."/>
            <person name="Hellsten U."/>
            <person name="Loque D."/>
            <person name="Otillar R."/>
            <person name="Salamov A."/>
            <person name="Schmutz J."/>
            <person name="Shapiro H."/>
            <person name="Lindquist E."/>
            <person name="Lucas S."/>
            <person name="Rokhsar D."/>
            <person name="Grigoriev I.V."/>
        </authorList>
    </citation>
    <scope>NUCLEOTIDE SEQUENCE [LARGE SCALE GENOMIC DNA]</scope>
</reference>
<accession>D8SW38</accession>
<dbReference type="PANTHER" id="PTHR33975:SF2">
    <property type="entry name" value="MYELIN-ASSOCIATED OLIGODENDROCYTE BASIC PROTEIN"/>
    <property type="match status" value="1"/>
</dbReference>
<dbReference type="PANTHER" id="PTHR33975">
    <property type="entry name" value="MYELIN-ASSOCIATED OLIGODENDROCYTE BASIC PROTEIN"/>
    <property type="match status" value="1"/>
</dbReference>